<accession>A0AAP2CMH0</accession>
<dbReference type="AlphaFoldDB" id="A0AAP2CMH0"/>
<dbReference type="EMBL" id="JAHCMY010000010">
    <property type="protein sequence ID" value="MBS9525270.1"/>
    <property type="molecule type" value="Genomic_DNA"/>
</dbReference>
<gene>
    <name evidence="1" type="ORF">KI659_14725</name>
</gene>
<organism evidence="1 2">
    <name type="scientific">Litoribacter ruber</name>
    <dbReference type="NCBI Taxonomy" id="702568"/>
    <lineage>
        <taxon>Bacteria</taxon>
        <taxon>Pseudomonadati</taxon>
        <taxon>Bacteroidota</taxon>
        <taxon>Cytophagia</taxon>
        <taxon>Cytophagales</taxon>
        <taxon>Cyclobacteriaceae</taxon>
        <taxon>Litoribacter</taxon>
    </lineage>
</organism>
<dbReference type="Proteomes" id="UP001319104">
    <property type="component" value="Unassembled WGS sequence"/>
</dbReference>
<name>A0AAP2CMH0_9BACT</name>
<keyword evidence="2" id="KW-1185">Reference proteome</keyword>
<evidence type="ECO:0000313" key="1">
    <source>
        <dbReference type="EMBL" id="MBS9525270.1"/>
    </source>
</evidence>
<comment type="caution">
    <text evidence="1">The sequence shown here is derived from an EMBL/GenBank/DDBJ whole genome shotgun (WGS) entry which is preliminary data.</text>
</comment>
<dbReference type="RefSeq" id="WP_213946129.1">
    <property type="nucleotide sequence ID" value="NZ_JAHCMY010000010.1"/>
</dbReference>
<evidence type="ECO:0000313" key="2">
    <source>
        <dbReference type="Proteomes" id="UP001319104"/>
    </source>
</evidence>
<sequence length="225" mass="25206">MKKYTLGLLVLLGCSEVETPAPVAREVNFSGIEVQDFQLGGANSRVMAEDWKHIFERYAELEITNVASGQTYTLPFDPNDFQHPYNINLPEGEYTATTAQAGEGIIPNLPFTAEESFIVGEERLNLTLNAETSYGLVTVKNEFLESAALVVGGERYELVRTLDRENYFLYAPGGTTAELQIIDHFDQDTVRRDLTIGAREHYHFFLFIPENGRVGGVELGMMNEK</sequence>
<reference evidence="1 2" key="1">
    <citation type="submission" date="2021-05" db="EMBL/GenBank/DDBJ databases">
        <authorList>
            <person name="Zhang Z.D."/>
            <person name="Osman G."/>
        </authorList>
    </citation>
    <scope>NUCLEOTIDE SEQUENCE [LARGE SCALE GENOMIC DNA]</scope>
    <source>
        <strain evidence="1 2">KCTC 32217</strain>
    </source>
</reference>
<protein>
    <submittedName>
        <fullName evidence="1">Uncharacterized protein</fullName>
    </submittedName>
</protein>
<proteinExistence type="predicted"/>